<dbReference type="NCBIfam" id="TIGR01475">
    <property type="entry name" value="ubiA_other"/>
    <property type="match status" value="1"/>
</dbReference>
<dbReference type="InterPro" id="IPR000537">
    <property type="entry name" value="UbiA_prenyltransferase"/>
</dbReference>
<comment type="subcellular location">
    <subcellularLocation>
        <location evidence="2">Membrane</location>
        <topology evidence="2">Multi-pass membrane protein</topology>
    </subcellularLocation>
</comment>
<keyword evidence="4" id="KW-1003">Cell membrane</keyword>
<evidence type="ECO:0000256" key="12">
    <source>
        <dbReference type="SAM" id="Phobius"/>
    </source>
</evidence>
<dbReference type="InterPro" id="IPR044878">
    <property type="entry name" value="UbiA_sf"/>
</dbReference>
<feature type="transmembrane region" description="Helical" evidence="12">
    <location>
        <begin position="282"/>
        <end position="302"/>
    </location>
</feature>
<organism evidence="13 14">
    <name type="scientific">Desulfoluna butyratoxydans</name>
    <dbReference type="NCBI Taxonomy" id="231438"/>
    <lineage>
        <taxon>Bacteria</taxon>
        <taxon>Pseudomonadati</taxon>
        <taxon>Thermodesulfobacteriota</taxon>
        <taxon>Desulfobacteria</taxon>
        <taxon>Desulfobacterales</taxon>
        <taxon>Desulfolunaceae</taxon>
        <taxon>Desulfoluna</taxon>
    </lineage>
</organism>
<feature type="transmembrane region" description="Helical" evidence="12">
    <location>
        <begin position="108"/>
        <end position="131"/>
    </location>
</feature>
<reference evidence="13 14" key="1">
    <citation type="submission" date="2019-03" db="EMBL/GenBank/DDBJ databases">
        <authorList>
            <person name="Nijsse B."/>
        </authorList>
    </citation>
    <scope>NUCLEOTIDE SEQUENCE [LARGE SCALE GENOMIC DNA]</scope>
    <source>
        <strain evidence="13">Desulfoluna butyratoxydans MSL71</strain>
    </source>
</reference>
<feature type="transmembrane region" description="Helical" evidence="12">
    <location>
        <begin position="152"/>
        <end position="173"/>
    </location>
</feature>
<evidence type="ECO:0000256" key="7">
    <source>
        <dbReference type="ARBA" id="ARBA00022688"/>
    </source>
</evidence>
<evidence type="ECO:0000313" key="13">
    <source>
        <dbReference type="EMBL" id="VFQ44070.1"/>
    </source>
</evidence>
<protein>
    <recommendedName>
        <fullName evidence="11">4-hydroxybenzoate polyprenyltransferase</fullName>
        <ecNumber evidence="11">2.5.1.39</ecNumber>
    </recommendedName>
</protein>
<keyword evidence="7" id="KW-0831">Ubiquinone biosynthesis</keyword>
<dbReference type="EMBL" id="CAADHO010000002">
    <property type="protein sequence ID" value="VFQ44070.1"/>
    <property type="molecule type" value="Genomic_DNA"/>
</dbReference>
<dbReference type="Proteomes" id="UP000507962">
    <property type="component" value="Unassembled WGS sequence"/>
</dbReference>
<dbReference type="FunFam" id="1.10.357.140:FF:000008">
    <property type="entry name" value="4-hydroxybenzoate octaprenyltransferase"/>
    <property type="match status" value="1"/>
</dbReference>
<dbReference type="CDD" id="cd13959">
    <property type="entry name" value="PT_UbiA_COQ2"/>
    <property type="match status" value="1"/>
</dbReference>
<evidence type="ECO:0000256" key="5">
    <source>
        <dbReference type="ARBA" id="ARBA00022519"/>
    </source>
</evidence>
<evidence type="ECO:0000256" key="11">
    <source>
        <dbReference type="ARBA" id="ARBA00034524"/>
    </source>
</evidence>
<gene>
    <name evidence="13" type="ORF">MSL71_17140</name>
</gene>
<keyword evidence="10 12" id="KW-0472">Membrane</keyword>
<feature type="transmembrane region" description="Helical" evidence="12">
    <location>
        <begin position="179"/>
        <end position="201"/>
    </location>
</feature>
<feature type="transmembrane region" description="Helical" evidence="12">
    <location>
        <begin position="252"/>
        <end position="270"/>
    </location>
</feature>
<dbReference type="GO" id="GO:0005886">
    <property type="term" value="C:plasma membrane"/>
    <property type="evidence" value="ECO:0007669"/>
    <property type="project" value="TreeGrafter"/>
</dbReference>
<dbReference type="Gene3D" id="1.10.357.140">
    <property type="entry name" value="UbiA prenyltransferase"/>
    <property type="match status" value="1"/>
</dbReference>
<dbReference type="InterPro" id="IPR039653">
    <property type="entry name" value="Prenyltransferase"/>
</dbReference>
<dbReference type="GO" id="GO:0008412">
    <property type="term" value="F:4-hydroxybenzoate polyprenyltransferase activity"/>
    <property type="evidence" value="ECO:0007669"/>
    <property type="project" value="UniProtKB-EC"/>
</dbReference>
<keyword evidence="5" id="KW-0997">Cell inner membrane</keyword>
<evidence type="ECO:0000256" key="1">
    <source>
        <dbReference type="ARBA" id="ARBA00001946"/>
    </source>
</evidence>
<comment type="similarity">
    <text evidence="3">Belongs to the UbiA prenyltransferase family.</text>
</comment>
<keyword evidence="6 13" id="KW-0808">Transferase</keyword>
<evidence type="ECO:0000256" key="10">
    <source>
        <dbReference type="ARBA" id="ARBA00023136"/>
    </source>
</evidence>
<dbReference type="InterPro" id="IPR006371">
    <property type="entry name" value="Polyprenyltransferase_UbiA-li"/>
</dbReference>
<keyword evidence="9 12" id="KW-1133">Transmembrane helix</keyword>
<evidence type="ECO:0000256" key="3">
    <source>
        <dbReference type="ARBA" id="ARBA00005985"/>
    </source>
</evidence>
<evidence type="ECO:0000313" key="14">
    <source>
        <dbReference type="Proteomes" id="UP000507962"/>
    </source>
</evidence>
<name>A0A4U8YKK4_9BACT</name>
<keyword evidence="8 12" id="KW-0812">Transmembrane</keyword>
<comment type="cofactor">
    <cofactor evidence="1">
        <name>Mg(2+)</name>
        <dbReference type="ChEBI" id="CHEBI:18420"/>
    </cofactor>
</comment>
<accession>A0A4U8YKK4</accession>
<dbReference type="Pfam" id="PF01040">
    <property type="entry name" value="UbiA"/>
    <property type="match status" value="1"/>
</dbReference>
<dbReference type="PANTHER" id="PTHR11048:SF28">
    <property type="entry name" value="4-HYDROXYBENZOATE POLYPRENYLTRANSFERASE, MITOCHONDRIAL"/>
    <property type="match status" value="1"/>
</dbReference>
<dbReference type="PANTHER" id="PTHR11048">
    <property type="entry name" value="PRENYLTRANSFERASES"/>
    <property type="match status" value="1"/>
</dbReference>
<evidence type="ECO:0000256" key="6">
    <source>
        <dbReference type="ARBA" id="ARBA00022679"/>
    </source>
</evidence>
<dbReference type="Gene3D" id="1.20.120.1780">
    <property type="entry name" value="UbiA prenyltransferase"/>
    <property type="match status" value="1"/>
</dbReference>
<evidence type="ECO:0000256" key="9">
    <source>
        <dbReference type="ARBA" id="ARBA00022989"/>
    </source>
</evidence>
<dbReference type="FunFam" id="1.20.120.1780:FF:000001">
    <property type="entry name" value="4-hydroxybenzoate octaprenyltransferase"/>
    <property type="match status" value="1"/>
</dbReference>
<dbReference type="EC" id="2.5.1.39" evidence="11"/>
<evidence type="ECO:0000256" key="8">
    <source>
        <dbReference type="ARBA" id="ARBA00022692"/>
    </source>
</evidence>
<sequence>MDRLRNRLTAAFTSPSAAKVKETLIVYGRMIKFSHTIFALPFALSAVVLATAEAPLTILKLFWILVAMVGARTAAMGVNRIVDADIDSSNPRTAMREIPKGEIGKKEAWLVVAGSSLLFVFAAAMLSPLCFKLSFPVLLLLGAYSFTKRFTWLCHIYLGFAISLAPLGAWIAVTGGFSGGILILTLALLTYIAGFDILYACQDSDFDREKGLHSIPATMGIKKALSISTWIHVTTFGFMLLLWPVFSLGWPYGLAVALIGALLVVEHKLVNPDDLTHVNIAFFHMNSIISVVLFLGILAGHLTGGA</sequence>
<dbReference type="RefSeq" id="WP_246317747.1">
    <property type="nucleotide sequence ID" value="NZ_CAADHO010000002.1"/>
</dbReference>
<evidence type="ECO:0000256" key="4">
    <source>
        <dbReference type="ARBA" id="ARBA00022475"/>
    </source>
</evidence>
<dbReference type="AlphaFoldDB" id="A0A4U8YKK4"/>
<proteinExistence type="inferred from homology"/>
<feature type="transmembrane region" description="Helical" evidence="12">
    <location>
        <begin position="34"/>
        <end position="54"/>
    </location>
</feature>
<keyword evidence="14" id="KW-1185">Reference proteome</keyword>
<evidence type="ECO:0000256" key="2">
    <source>
        <dbReference type="ARBA" id="ARBA00004141"/>
    </source>
</evidence>
<dbReference type="GO" id="GO:0006744">
    <property type="term" value="P:ubiquinone biosynthetic process"/>
    <property type="evidence" value="ECO:0007669"/>
    <property type="project" value="UniProtKB-KW"/>
</dbReference>